<dbReference type="EMBL" id="JACHHB010000001">
    <property type="protein sequence ID" value="MBB5171929.1"/>
    <property type="molecule type" value="Genomic_DNA"/>
</dbReference>
<dbReference type="InterPro" id="IPR002197">
    <property type="entry name" value="HTH_Fis"/>
</dbReference>
<dbReference type="InterPro" id="IPR025943">
    <property type="entry name" value="Sigma_54_int_dom_ATP-bd_2"/>
</dbReference>
<dbReference type="InterPro" id="IPR025662">
    <property type="entry name" value="Sigma_54_int_dom_ATP-bd_1"/>
</dbReference>
<keyword evidence="3" id="KW-0067">ATP-binding</keyword>
<dbReference type="Pfam" id="PF00072">
    <property type="entry name" value="Response_reg"/>
    <property type="match status" value="1"/>
</dbReference>
<evidence type="ECO:0000259" key="9">
    <source>
        <dbReference type="PROSITE" id="PS50110"/>
    </source>
</evidence>
<dbReference type="InterPro" id="IPR002078">
    <property type="entry name" value="Sigma_54_int"/>
</dbReference>
<dbReference type="InterPro" id="IPR003593">
    <property type="entry name" value="AAA+_ATPase"/>
</dbReference>
<dbReference type="CDD" id="cd00009">
    <property type="entry name" value="AAA"/>
    <property type="match status" value="1"/>
</dbReference>
<evidence type="ECO:0000256" key="5">
    <source>
        <dbReference type="ARBA" id="ARBA00023125"/>
    </source>
</evidence>
<dbReference type="Gene3D" id="1.10.10.60">
    <property type="entry name" value="Homeodomain-like"/>
    <property type="match status" value="1"/>
</dbReference>
<dbReference type="PROSITE" id="PS50045">
    <property type="entry name" value="SIGMA54_INTERACT_4"/>
    <property type="match status" value="1"/>
</dbReference>
<dbReference type="SUPFAM" id="SSF52172">
    <property type="entry name" value="CheY-like"/>
    <property type="match status" value="1"/>
</dbReference>
<evidence type="ECO:0000313" key="10">
    <source>
        <dbReference type="EMBL" id="MBB5171929.1"/>
    </source>
</evidence>
<keyword evidence="1 7" id="KW-0597">Phosphoprotein</keyword>
<evidence type="ECO:0000256" key="3">
    <source>
        <dbReference type="ARBA" id="ARBA00022840"/>
    </source>
</evidence>
<keyword evidence="2" id="KW-0547">Nucleotide-binding</keyword>
<reference evidence="10 11" key="1">
    <citation type="submission" date="2020-08" db="EMBL/GenBank/DDBJ databases">
        <title>Genomic Encyclopedia of Type Strains, Phase IV (KMG-IV): sequencing the most valuable type-strain genomes for metagenomic binning, comparative biology and taxonomic classification.</title>
        <authorList>
            <person name="Goeker M."/>
        </authorList>
    </citation>
    <scope>NUCLEOTIDE SEQUENCE [LARGE SCALE GENOMIC DNA]</scope>
    <source>
        <strain evidence="10 11">DSM 24696</strain>
    </source>
</reference>
<dbReference type="PRINTS" id="PR01590">
    <property type="entry name" value="HTHFIS"/>
</dbReference>
<dbReference type="Proteomes" id="UP000551878">
    <property type="component" value="Unassembled WGS sequence"/>
</dbReference>
<evidence type="ECO:0000256" key="1">
    <source>
        <dbReference type="ARBA" id="ARBA00022553"/>
    </source>
</evidence>
<dbReference type="InterPro" id="IPR058031">
    <property type="entry name" value="AAA_lid_NorR"/>
</dbReference>
<proteinExistence type="predicted"/>
<dbReference type="InterPro" id="IPR027417">
    <property type="entry name" value="P-loop_NTPase"/>
</dbReference>
<dbReference type="Pfam" id="PF02954">
    <property type="entry name" value="HTH_8"/>
    <property type="match status" value="1"/>
</dbReference>
<dbReference type="SUPFAM" id="SSF46689">
    <property type="entry name" value="Homeodomain-like"/>
    <property type="match status" value="1"/>
</dbReference>
<sequence length="452" mass="51022">MMTRVIVVDDEEDLRELLVNRLNRRGYDAVGVPSAEQALERLEKGTYDIGIFDIKMNGMDGLTLLEKVKNSGAKDIEVVMLTGHGTIETAIEAMKKGAYDYLTKPYKLSEMEVVLQKAVEKKQLKEDRDSMKALLHAKEKTFNIIGSSEKLLQAQELTAKVADSDASILIEGESGTGKELFAKALHYWSSRRDEAFIAVNSGAIPEQLLESELFGHAKGAFTGAQKEKKGLVEVAHNGTLFLDEIGEMSLDVQVKLLRFLETGQFRRVGEVKEREINVRVVAATNRDMEHEVAEGRFREDLYYRLQVLKITVPPLRERMDDIPELVSFYLQSHSKWSDKTLSKEAMEALVSYDFPGNIRELFHIVERGCLLSKGHEVSASDLMLPTSPKKEVAQSDPCGDVERTLEEVEKEHIAHVLEHTEWNKSDAARILGVSVRNIYRKIEQYKLSPDGR</sequence>
<dbReference type="Pfam" id="PF00158">
    <property type="entry name" value="Sigma54_activat"/>
    <property type="match status" value="1"/>
</dbReference>
<dbReference type="FunFam" id="3.40.50.300:FF:000006">
    <property type="entry name" value="DNA-binding transcriptional regulator NtrC"/>
    <property type="match status" value="1"/>
</dbReference>
<evidence type="ECO:0000259" key="8">
    <source>
        <dbReference type="PROSITE" id="PS50045"/>
    </source>
</evidence>
<dbReference type="InterPro" id="IPR001789">
    <property type="entry name" value="Sig_transdc_resp-reg_receiver"/>
</dbReference>
<dbReference type="PROSITE" id="PS00675">
    <property type="entry name" value="SIGMA54_INTERACT_1"/>
    <property type="match status" value="1"/>
</dbReference>
<dbReference type="Gene3D" id="3.40.50.300">
    <property type="entry name" value="P-loop containing nucleotide triphosphate hydrolases"/>
    <property type="match status" value="1"/>
</dbReference>
<gene>
    <name evidence="10" type="ORF">HNQ41_000069</name>
</gene>
<dbReference type="InterPro" id="IPR011006">
    <property type="entry name" value="CheY-like_superfamily"/>
</dbReference>
<name>A0A840QIJ3_9BACI</name>
<dbReference type="InterPro" id="IPR009057">
    <property type="entry name" value="Homeodomain-like_sf"/>
</dbReference>
<dbReference type="PROSITE" id="PS00676">
    <property type="entry name" value="SIGMA54_INTERACT_2"/>
    <property type="match status" value="1"/>
</dbReference>
<protein>
    <submittedName>
        <fullName evidence="10">Two-component system NtrC family response regulator/two-component system response regulator AtoC</fullName>
    </submittedName>
</protein>
<dbReference type="GO" id="GO:0005524">
    <property type="term" value="F:ATP binding"/>
    <property type="evidence" value="ECO:0007669"/>
    <property type="project" value="UniProtKB-KW"/>
</dbReference>
<feature type="modified residue" description="4-aspartylphosphate" evidence="7">
    <location>
        <position position="53"/>
    </location>
</feature>
<dbReference type="GO" id="GO:0043565">
    <property type="term" value="F:sequence-specific DNA binding"/>
    <property type="evidence" value="ECO:0007669"/>
    <property type="project" value="InterPro"/>
</dbReference>
<dbReference type="PANTHER" id="PTHR32071">
    <property type="entry name" value="TRANSCRIPTIONAL REGULATORY PROTEIN"/>
    <property type="match status" value="1"/>
</dbReference>
<comment type="caution">
    <text evidence="10">The sequence shown here is derived from an EMBL/GenBank/DDBJ whole genome shotgun (WGS) entry which is preliminary data.</text>
</comment>
<dbReference type="SMART" id="SM00448">
    <property type="entry name" value="REC"/>
    <property type="match status" value="1"/>
</dbReference>
<feature type="domain" description="Response regulatory" evidence="9">
    <location>
        <begin position="4"/>
        <end position="119"/>
    </location>
</feature>
<evidence type="ECO:0000313" key="11">
    <source>
        <dbReference type="Proteomes" id="UP000551878"/>
    </source>
</evidence>
<keyword evidence="5" id="KW-0238">DNA-binding</keyword>
<dbReference type="GO" id="GO:0000160">
    <property type="term" value="P:phosphorelay signal transduction system"/>
    <property type="evidence" value="ECO:0007669"/>
    <property type="project" value="InterPro"/>
</dbReference>
<accession>A0A840QIJ3</accession>
<keyword evidence="6" id="KW-0804">Transcription</keyword>
<keyword evidence="11" id="KW-1185">Reference proteome</keyword>
<feature type="domain" description="Sigma-54 factor interaction" evidence="8">
    <location>
        <begin position="144"/>
        <end position="370"/>
    </location>
</feature>
<evidence type="ECO:0000256" key="7">
    <source>
        <dbReference type="PROSITE-ProRule" id="PRU00169"/>
    </source>
</evidence>
<dbReference type="FunFam" id="3.40.50.2300:FF:000018">
    <property type="entry name" value="DNA-binding transcriptional regulator NtrC"/>
    <property type="match status" value="1"/>
</dbReference>
<dbReference type="SUPFAM" id="SSF52540">
    <property type="entry name" value="P-loop containing nucleoside triphosphate hydrolases"/>
    <property type="match status" value="1"/>
</dbReference>
<dbReference type="InterPro" id="IPR025944">
    <property type="entry name" value="Sigma_54_int_dom_CS"/>
</dbReference>
<dbReference type="PROSITE" id="PS50110">
    <property type="entry name" value="RESPONSE_REGULATORY"/>
    <property type="match status" value="1"/>
</dbReference>
<dbReference type="Gene3D" id="1.10.8.60">
    <property type="match status" value="1"/>
</dbReference>
<dbReference type="Pfam" id="PF25601">
    <property type="entry name" value="AAA_lid_14"/>
    <property type="match status" value="1"/>
</dbReference>
<keyword evidence="4" id="KW-0805">Transcription regulation</keyword>
<evidence type="ECO:0000256" key="2">
    <source>
        <dbReference type="ARBA" id="ARBA00022741"/>
    </source>
</evidence>
<dbReference type="SMART" id="SM00382">
    <property type="entry name" value="AAA"/>
    <property type="match status" value="1"/>
</dbReference>
<dbReference type="Gene3D" id="3.40.50.2300">
    <property type="match status" value="1"/>
</dbReference>
<dbReference type="AlphaFoldDB" id="A0A840QIJ3"/>
<organism evidence="10 11">
    <name type="scientific">Texcoconibacillus texcoconensis</name>
    <dbReference type="NCBI Taxonomy" id="1095777"/>
    <lineage>
        <taxon>Bacteria</taxon>
        <taxon>Bacillati</taxon>
        <taxon>Bacillota</taxon>
        <taxon>Bacilli</taxon>
        <taxon>Bacillales</taxon>
        <taxon>Bacillaceae</taxon>
        <taxon>Texcoconibacillus</taxon>
    </lineage>
</organism>
<dbReference type="GO" id="GO:0006355">
    <property type="term" value="P:regulation of DNA-templated transcription"/>
    <property type="evidence" value="ECO:0007669"/>
    <property type="project" value="InterPro"/>
</dbReference>
<evidence type="ECO:0000256" key="6">
    <source>
        <dbReference type="ARBA" id="ARBA00023163"/>
    </source>
</evidence>
<evidence type="ECO:0000256" key="4">
    <source>
        <dbReference type="ARBA" id="ARBA00023015"/>
    </source>
</evidence>
<dbReference type="PROSITE" id="PS00688">
    <property type="entry name" value="SIGMA54_INTERACT_3"/>
    <property type="match status" value="1"/>
</dbReference>